<dbReference type="OrthoDB" id="4062651at2759"/>
<dbReference type="Gene3D" id="1.10.510.10">
    <property type="entry name" value="Transferase(Phosphotransferase) domain 1"/>
    <property type="match status" value="1"/>
</dbReference>
<reference evidence="3 4" key="1">
    <citation type="journal article" date="2017" name="Nature">
        <title>The Apostasia genome and the evolution of orchids.</title>
        <authorList>
            <person name="Zhang G.Q."/>
            <person name="Liu K.W."/>
            <person name="Li Z."/>
            <person name="Lohaus R."/>
            <person name="Hsiao Y.Y."/>
            <person name="Niu S.C."/>
            <person name="Wang J.Y."/>
            <person name="Lin Y.C."/>
            <person name="Xu Q."/>
            <person name="Chen L.J."/>
            <person name="Yoshida K."/>
            <person name="Fujiwara S."/>
            <person name="Wang Z.W."/>
            <person name="Zhang Y.Q."/>
            <person name="Mitsuda N."/>
            <person name="Wang M."/>
            <person name="Liu G.H."/>
            <person name="Pecoraro L."/>
            <person name="Huang H.X."/>
            <person name="Xiao X.J."/>
            <person name="Lin M."/>
            <person name="Wu X.Y."/>
            <person name="Wu W.L."/>
            <person name="Chen Y.Y."/>
            <person name="Chang S.B."/>
            <person name="Sakamoto S."/>
            <person name="Ohme-Takagi M."/>
            <person name="Yagi M."/>
            <person name="Zeng S.J."/>
            <person name="Shen C.Y."/>
            <person name="Yeh C.M."/>
            <person name="Luo Y.B."/>
            <person name="Tsai W.C."/>
            <person name="Van de Peer Y."/>
            <person name="Liu Z.J."/>
        </authorList>
    </citation>
    <scope>NUCLEOTIDE SEQUENCE [LARGE SCALE GENOMIC DNA]</scope>
    <source>
        <strain evidence="4">cv. Shenzhen</strain>
        <tissue evidence="3">Stem</tissue>
    </source>
</reference>
<evidence type="ECO:0000259" key="2">
    <source>
        <dbReference type="PROSITE" id="PS50011"/>
    </source>
</evidence>
<dbReference type="InterPro" id="IPR008271">
    <property type="entry name" value="Ser/Thr_kinase_AS"/>
</dbReference>
<dbReference type="InterPro" id="IPR051681">
    <property type="entry name" value="Ser/Thr_Kinases-Pseudokinases"/>
</dbReference>
<feature type="region of interest" description="Disordered" evidence="1">
    <location>
        <begin position="1"/>
        <end position="20"/>
    </location>
</feature>
<dbReference type="PANTHER" id="PTHR44329">
    <property type="entry name" value="SERINE/THREONINE-PROTEIN KINASE TNNI3K-RELATED"/>
    <property type="match status" value="1"/>
</dbReference>
<keyword evidence="4" id="KW-1185">Reference proteome</keyword>
<protein>
    <submittedName>
        <fullName evidence="3">Serine/threonine-protein kinase HT1</fullName>
        <ecNumber evidence="3">2.7.11.1</ecNumber>
    </submittedName>
</protein>
<dbReference type="SUPFAM" id="SSF56112">
    <property type="entry name" value="Protein kinase-like (PK-like)"/>
    <property type="match status" value="1"/>
</dbReference>
<keyword evidence="3" id="KW-0418">Kinase</keyword>
<sequence length="525" mass="59878">MEDSDAWTKISPTAYRRSSSSGSLFIRFNFQPDECFDRKKESSNTESQMNPGTRKEEDSKLDIPLLSSSKLPVQTDSPSKLKKLSLQDSDLTYDADGGSFSKFMKRDSDLCQLRFSADTKQSFAHPFPTIFLNNIFEVVRFYLRCFSTQYPIRKEPNEDLFVGRKPPSTEGFNKQKAKRVISWVGQYFSKIRGRISAVETNMEWMIDLSELYIGARFYSGTYSKLYYGVFKGQSVAVKIIQPPDDDDDHHNDDNDGIMVACLKKMFLREVTFLSRLSHRNVIKLAGARENPSMFMIMTEYLSGGSLRALLHKRDQKPLCLNQLVIIALDIARGMEYVHSKGIIHRDLKPENILFDQDFCIKIADFGIACEELYCNVPDNQVGTCRWMSPEMIKRKHYGRKVDVYSFGLLLMYMVTGKPPFEDMIPVQAAYAVVNKRMRPSIPADCPVALRSLIEHCWSSNPEKRPEFARIVEVLEQFESALSRYGSLNQLQNLSLAGCKNRLPNASEKLKLPCGCCLGPPSSEQL</sequence>
<gene>
    <name evidence="3" type="primary">HT1</name>
    <name evidence="3" type="ORF">AXF42_Ash005687</name>
</gene>
<dbReference type="Pfam" id="PF07714">
    <property type="entry name" value="PK_Tyr_Ser-Thr"/>
    <property type="match status" value="1"/>
</dbReference>
<dbReference type="SMART" id="SM00220">
    <property type="entry name" value="S_TKc"/>
    <property type="match status" value="1"/>
</dbReference>
<evidence type="ECO:0000256" key="1">
    <source>
        <dbReference type="SAM" id="MobiDB-lite"/>
    </source>
</evidence>
<dbReference type="PROSITE" id="PS00108">
    <property type="entry name" value="PROTEIN_KINASE_ST"/>
    <property type="match status" value="1"/>
</dbReference>
<dbReference type="GO" id="GO:0004674">
    <property type="term" value="F:protein serine/threonine kinase activity"/>
    <property type="evidence" value="ECO:0007669"/>
    <property type="project" value="UniProtKB-EC"/>
</dbReference>
<keyword evidence="3" id="KW-0808">Transferase</keyword>
<dbReference type="PRINTS" id="PR00109">
    <property type="entry name" value="TYRKINASE"/>
</dbReference>
<evidence type="ECO:0000313" key="3">
    <source>
        <dbReference type="EMBL" id="PKA65354.1"/>
    </source>
</evidence>
<feature type="domain" description="Protein kinase" evidence="2">
    <location>
        <begin position="211"/>
        <end position="478"/>
    </location>
</feature>
<dbReference type="AlphaFoldDB" id="A0A2I0BC35"/>
<name>A0A2I0BC35_9ASPA</name>
<proteinExistence type="predicted"/>
<dbReference type="GO" id="GO:0005524">
    <property type="term" value="F:ATP binding"/>
    <property type="evidence" value="ECO:0007669"/>
    <property type="project" value="InterPro"/>
</dbReference>
<evidence type="ECO:0000313" key="4">
    <source>
        <dbReference type="Proteomes" id="UP000236161"/>
    </source>
</evidence>
<feature type="region of interest" description="Disordered" evidence="1">
    <location>
        <begin position="37"/>
        <end position="61"/>
    </location>
</feature>
<dbReference type="InterPro" id="IPR011009">
    <property type="entry name" value="Kinase-like_dom_sf"/>
</dbReference>
<dbReference type="PROSITE" id="PS50011">
    <property type="entry name" value="PROTEIN_KINASE_DOM"/>
    <property type="match status" value="1"/>
</dbReference>
<dbReference type="InterPro" id="IPR001245">
    <property type="entry name" value="Ser-Thr/Tyr_kinase_cat_dom"/>
</dbReference>
<dbReference type="EMBL" id="KZ451895">
    <property type="protein sequence ID" value="PKA65354.1"/>
    <property type="molecule type" value="Genomic_DNA"/>
</dbReference>
<dbReference type="EC" id="2.7.11.1" evidence="3"/>
<dbReference type="Proteomes" id="UP000236161">
    <property type="component" value="Unassembled WGS sequence"/>
</dbReference>
<dbReference type="STRING" id="1088818.A0A2I0BC35"/>
<dbReference type="PANTHER" id="PTHR44329:SF73">
    <property type="entry name" value="OS01G0201200 PROTEIN"/>
    <property type="match status" value="1"/>
</dbReference>
<dbReference type="Gene3D" id="3.30.200.20">
    <property type="entry name" value="Phosphorylase Kinase, domain 1"/>
    <property type="match status" value="1"/>
</dbReference>
<accession>A0A2I0BC35</accession>
<dbReference type="InterPro" id="IPR000719">
    <property type="entry name" value="Prot_kinase_dom"/>
</dbReference>
<dbReference type="CDD" id="cd13999">
    <property type="entry name" value="STKc_MAP3K-like"/>
    <property type="match status" value="1"/>
</dbReference>
<organism evidence="3 4">
    <name type="scientific">Apostasia shenzhenica</name>
    <dbReference type="NCBI Taxonomy" id="1088818"/>
    <lineage>
        <taxon>Eukaryota</taxon>
        <taxon>Viridiplantae</taxon>
        <taxon>Streptophyta</taxon>
        <taxon>Embryophyta</taxon>
        <taxon>Tracheophyta</taxon>
        <taxon>Spermatophyta</taxon>
        <taxon>Magnoliopsida</taxon>
        <taxon>Liliopsida</taxon>
        <taxon>Asparagales</taxon>
        <taxon>Orchidaceae</taxon>
        <taxon>Apostasioideae</taxon>
        <taxon>Apostasia</taxon>
    </lineage>
</organism>